<feature type="compositionally biased region" description="Basic and acidic residues" evidence="1">
    <location>
        <begin position="56"/>
        <end position="68"/>
    </location>
</feature>
<dbReference type="EMBL" id="CAKOFQ010006742">
    <property type="protein sequence ID" value="CAH1967200.1"/>
    <property type="molecule type" value="Genomic_DNA"/>
</dbReference>
<sequence>MLGILGILDGGPLGQTLTVKFTCFIMDLWLKTGVLKKTAISATDAEMQGSNSNSHNDYKNRNKKHDATQESAQSFSCDATEVMRKWKTILAQYRREKKKIADSKSSGSGFSDLYKPRWFAYAYLNLFHGRDEPNTSMNSQDEINEQLIQEEHTTVNESQESSHERPLLREIQFVSSVTIISI</sequence>
<protein>
    <recommendedName>
        <fullName evidence="2">MADF domain-containing protein</fullName>
    </recommendedName>
</protein>
<evidence type="ECO:0000259" key="2">
    <source>
        <dbReference type="Pfam" id="PF10545"/>
    </source>
</evidence>
<evidence type="ECO:0000256" key="1">
    <source>
        <dbReference type="SAM" id="MobiDB-lite"/>
    </source>
</evidence>
<comment type="caution">
    <text evidence="3">The sequence shown here is derived from an EMBL/GenBank/DDBJ whole genome shotgun (WGS) entry which is preliminary data.</text>
</comment>
<keyword evidence="4" id="KW-1185">Reference proteome</keyword>
<accession>A0A9P0K5W8</accession>
<feature type="region of interest" description="Disordered" evidence="1">
    <location>
        <begin position="46"/>
        <end position="74"/>
    </location>
</feature>
<name>A0A9P0K5W8_ACAOB</name>
<dbReference type="PANTHER" id="PTHR21505:SF8">
    <property type="entry name" value="DPT-YFP REPRESSOR BY OVEREXPRESSION, ISOFORM D-RELATED"/>
    <property type="match status" value="1"/>
</dbReference>
<evidence type="ECO:0000313" key="3">
    <source>
        <dbReference type="EMBL" id="CAH1967200.1"/>
    </source>
</evidence>
<dbReference type="OrthoDB" id="8881252at2759"/>
<dbReference type="Pfam" id="PF10545">
    <property type="entry name" value="MADF_DNA_bdg"/>
    <property type="match status" value="1"/>
</dbReference>
<dbReference type="AlphaFoldDB" id="A0A9P0K5W8"/>
<organism evidence="3 4">
    <name type="scientific">Acanthoscelides obtectus</name>
    <name type="common">Bean weevil</name>
    <name type="synonym">Bruchus obtectus</name>
    <dbReference type="NCBI Taxonomy" id="200917"/>
    <lineage>
        <taxon>Eukaryota</taxon>
        <taxon>Metazoa</taxon>
        <taxon>Ecdysozoa</taxon>
        <taxon>Arthropoda</taxon>
        <taxon>Hexapoda</taxon>
        <taxon>Insecta</taxon>
        <taxon>Pterygota</taxon>
        <taxon>Neoptera</taxon>
        <taxon>Endopterygota</taxon>
        <taxon>Coleoptera</taxon>
        <taxon>Polyphaga</taxon>
        <taxon>Cucujiformia</taxon>
        <taxon>Chrysomeloidea</taxon>
        <taxon>Chrysomelidae</taxon>
        <taxon>Bruchinae</taxon>
        <taxon>Bruchini</taxon>
        <taxon>Acanthoscelides</taxon>
    </lineage>
</organism>
<reference evidence="3" key="1">
    <citation type="submission" date="2022-03" db="EMBL/GenBank/DDBJ databases">
        <authorList>
            <person name="Sayadi A."/>
        </authorList>
    </citation>
    <scope>NUCLEOTIDE SEQUENCE</scope>
</reference>
<gene>
    <name evidence="3" type="ORF">ACAOBT_LOCUS7260</name>
</gene>
<dbReference type="PANTHER" id="PTHR21505">
    <property type="entry name" value="MADF DOMAIN-CONTAINING PROTEIN-RELATED"/>
    <property type="match status" value="1"/>
</dbReference>
<proteinExistence type="predicted"/>
<dbReference type="Proteomes" id="UP001152888">
    <property type="component" value="Unassembled WGS sequence"/>
</dbReference>
<feature type="domain" description="MADF" evidence="2">
    <location>
        <begin position="53"/>
        <end position="123"/>
    </location>
</feature>
<dbReference type="InterPro" id="IPR006578">
    <property type="entry name" value="MADF-dom"/>
</dbReference>
<evidence type="ECO:0000313" key="4">
    <source>
        <dbReference type="Proteomes" id="UP001152888"/>
    </source>
</evidence>